<sequence length="120" mass="14570">MHLDSRFNRKHRVRQKKLLIKKKIQHLYWLVGKHSELDFTSKRLLNVMIIKPIWTYGIQLRGCTSKSNVEIIQRCQNIAFRTIVTVYRYYRNDIIHRDMVITFVQDKITKFAGKHEKRLD</sequence>
<reference evidence="1 2" key="1">
    <citation type="submission" date="2019-08" db="EMBL/GenBank/DDBJ databases">
        <authorList>
            <person name="Alioto T."/>
            <person name="Alioto T."/>
            <person name="Gomez Garrido J."/>
        </authorList>
    </citation>
    <scope>NUCLEOTIDE SEQUENCE [LARGE SCALE GENOMIC DNA]</scope>
</reference>
<accession>A0A5E4N1G0</accession>
<protein>
    <submittedName>
        <fullName evidence="1">Uncharacterized protein</fullName>
    </submittedName>
</protein>
<name>A0A5E4N1G0_9HEMI</name>
<evidence type="ECO:0000313" key="1">
    <source>
        <dbReference type="EMBL" id="VVC36903.1"/>
    </source>
</evidence>
<organism evidence="1 2">
    <name type="scientific">Cinara cedri</name>
    <dbReference type="NCBI Taxonomy" id="506608"/>
    <lineage>
        <taxon>Eukaryota</taxon>
        <taxon>Metazoa</taxon>
        <taxon>Ecdysozoa</taxon>
        <taxon>Arthropoda</taxon>
        <taxon>Hexapoda</taxon>
        <taxon>Insecta</taxon>
        <taxon>Pterygota</taxon>
        <taxon>Neoptera</taxon>
        <taxon>Paraneoptera</taxon>
        <taxon>Hemiptera</taxon>
        <taxon>Sternorrhyncha</taxon>
        <taxon>Aphidomorpha</taxon>
        <taxon>Aphidoidea</taxon>
        <taxon>Aphididae</taxon>
        <taxon>Lachninae</taxon>
        <taxon>Cinara</taxon>
    </lineage>
</organism>
<proteinExistence type="predicted"/>
<dbReference type="Proteomes" id="UP000325440">
    <property type="component" value="Unassembled WGS sequence"/>
</dbReference>
<dbReference type="AlphaFoldDB" id="A0A5E4N1G0"/>
<dbReference type="OrthoDB" id="6597291at2759"/>
<evidence type="ECO:0000313" key="2">
    <source>
        <dbReference type="Proteomes" id="UP000325440"/>
    </source>
</evidence>
<dbReference type="EMBL" id="CABPRJ010001438">
    <property type="protein sequence ID" value="VVC36903.1"/>
    <property type="molecule type" value="Genomic_DNA"/>
</dbReference>
<keyword evidence="2" id="KW-1185">Reference proteome</keyword>
<gene>
    <name evidence="1" type="ORF">CINCED_3A025794</name>
</gene>